<evidence type="ECO:0000256" key="1">
    <source>
        <dbReference type="SAM" id="Phobius"/>
    </source>
</evidence>
<evidence type="ECO:0000313" key="2">
    <source>
        <dbReference type="EMBL" id="AZI32934.1"/>
    </source>
</evidence>
<dbReference type="AlphaFoldDB" id="A0A3G8XRT1"/>
<keyword evidence="1" id="KW-0472">Membrane</keyword>
<dbReference type="OrthoDB" id="1271404at2"/>
<keyword evidence="3" id="KW-1185">Reference proteome</keyword>
<evidence type="ECO:0000313" key="3">
    <source>
        <dbReference type="Proteomes" id="UP000270185"/>
    </source>
</evidence>
<dbReference type="KEGG" id="ccas:EIB73_07000"/>
<dbReference type="Proteomes" id="UP000270185">
    <property type="component" value="Chromosome"/>
</dbReference>
<accession>A0A3G8XRT1</accession>
<keyword evidence="1" id="KW-1133">Transmembrane helix</keyword>
<sequence>MKKALLNILAVSSILTTIGFIIDADPKVPSMVLRFTEFFLMLGMVFLFMSFFYFGSVFIKRSFRKLRS</sequence>
<dbReference type="RefSeq" id="WP_125023878.1">
    <property type="nucleotide sequence ID" value="NZ_CP034159.1"/>
</dbReference>
<feature type="transmembrane region" description="Helical" evidence="1">
    <location>
        <begin position="38"/>
        <end position="59"/>
    </location>
</feature>
<organism evidence="2 3">
    <name type="scientific">Kaistella carnis</name>
    <dbReference type="NCBI Taxonomy" id="1241979"/>
    <lineage>
        <taxon>Bacteria</taxon>
        <taxon>Pseudomonadati</taxon>
        <taxon>Bacteroidota</taxon>
        <taxon>Flavobacteriia</taxon>
        <taxon>Flavobacteriales</taxon>
        <taxon>Weeksellaceae</taxon>
        <taxon>Chryseobacterium group</taxon>
        <taxon>Kaistella</taxon>
    </lineage>
</organism>
<dbReference type="EMBL" id="CP034159">
    <property type="protein sequence ID" value="AZI32934.1"/>
    <property type="molecule type" value="Genomic_DNA"/>
</dbReference>
<proteinExistence type="predicted"/>
<name>A0A3G8XRT1_9FLAO</name>
<protein>
    <submittedName>
        <fullName evidence="2">Uncharacterized protein</fullName>
    </submittedName>
</protein>
<gene>
    <name evidence="2" type="ORF">EIB73_07000</name>
</gene>
<keyword evidence="1" id="KW-0812">Transmembrane</keyword>
<reference evidence="3" key="1">
    <citation type="submission" date="2018-11" db="EMBL/GenBank/DDBJ databases">
        <title>Proposal to divide the Flavobacteriaceae and reorganize its genera based on Amino Acid Identity values calculated from whole genome sequences.</title>
        <authorList>
            <person name="Nicholson A.C."/>
            <person name="Gulvik C.A."/>
            <person name="Whitney A.M."/>
            <person name="Humrighouse B.W."/>
            <person name="Bell M."/>
            <person name="Holmes B."/>
            <person name="Steigerwalt A.G."/>
            <person name="Villarma A."/>
            <person name="Sheth M."/>
            <person name="Batra D."/>
            <person name="Pryor J."/>
            <person name="Bernardet J.-F."/>
            <person name="Hugo C."/>
            <person name="Kampfer P."/>
            <person name="Newman J.D."/>
            <person name="McQuiston J.R."/>
        </authorList>
    </citation>
    <scope>NUCLEOTIDE SEQUENCE [LARGE SCALE GENOMIC DNA]</scope>
    <source>
        <strain evidence="3">G0081</strain>
    </source>
</reference>